<keyword evidence="4" id="KW-1185">Reference proteome</keyword>
<accession>A0A0Q2M318</accession>
<dbReference type="EMBL" id="CP015105">
    <property type="protein sequence ID" value="ASJ12560.1"/>
    <property type="molecule type" value="Genomic_DNA"/>
</dbReference>
<organism evidence="2 3">
    <name type="scientific">Thermococcus thioreducens</name>
    <dbReference type="NCBI Taxonomy" id="277988"/>
    <lineage>
        <taxon>Archaea</taxon>
        <taxon>Methanobacteriati</taxon>
        <taxon>Methanobacteriota</taxon>
        <taxon>Thermococci</taxon>
        <taxon>Thermococcales</taxon>
        <taxon>Thermococcaceae</taxon>
        <taxon>Thermococcus</taxon>
    </lineage>
</organism>
<evidence type="ECO:0000313" key="4">
    <source>
        <dbReference type="Proteomes" id="UP000250136"/>
    </source>
</evidence>
<dbReference type="OrthoDB" id="97597at2157"/>
<evidence type="ECO:0000313" key="2">
    <source>
        <dbReference type="EMBL" id="KQH82441.1"/>
    </source>
</evidence>
<dbReference type="STRING" id="277988.SAMN05216170_0647"/>
<dbReference type="AlphaFoldDB" id="A0A0Q2M318"/>
<dbReference type="Proteomes" id="UP000051862">
    <property type="component" value="Unassembled WGS sequence"/>
</dbReference>
<proteinExistence type="predicted"/>
<dbReference type="RefSeq" id="WP_055429336.1">
    <property type="nucleotide sequence ID" value="NZ_CP015105.1"/>
</dbReference>
<reference evidence="1 4" key="2">
    <citation type="submission" date="2016-04" db="EMBL/GenBank/DDBJ databases">
        <title>Complete genome sequence of Thermococcus thioreducens type strain OGL-20P.</title>
        <authorList>
            <person name="Oger P.M."/>
        </authorList>
    </citation>
    <scope>NUCLEOTIDE SEQUENCE [LARGE SCALE GENOMIC DNA]</scope>
    <source>
        <strain evidence="1 4">OGL-20P</strain>
    </source>
</reference>
<name>A0A0Q2M318_9EURY</name>
<evidence type="ECO:0000313" key="3">
    <source>
        <dbReference type="Proteomes" id="UP000051862"/>
    </source>
</evidence>
<gene>
    <name evidence="1" type="ORF">A3L14_06520</name>
    <name evidence="2" type="ORF">AMR53_05720</name>
</gene>
<dbReference type="PATRIC" id="fig|277988.4.peg.1201"/>
<dbReference type="Proteomes" id="UP000250136">
    <property type="component" value="Chromosome"/>
</dbReference>
<protein>
    <submittedName>
        <fullName evidence="2">Uncharacterized protein</fullName>
    </submittedName>
</protein>
<evidence type="ECO:0000313" key="1">
    <source>
        <dbReference type="EMBL" id="ASJ12560.1"/>
    </source>
</evidence>
<dbReference type="EMBL" id="LIXN01000008">
    <property type="protein sequence ID" value="KQH82441.1"/>
    <property type="molecule type" value="Genomic_DNA"/>
</dbReference>
<dbReference type="GeneID" id="33334061"/>
<sequence length="355" mass="39806">MEEEAMKALRGLGVLFTISLLVFPTSAAPYWVKPGVYIEYIAQRYDPYIETQISHGTKLESVTTASILYFRNGTEYWVDSYNDTLIKFKILGESGEYFVVGVIIELKNVTIKFSLHNGTSAPAFWESTDMLSTSKRVSADGEVSVKVKLRSLRIFGEYRIRKRDGMVFGIDGRPYGHTFLWINPNETPKGNDTFVVLPTLNWTMKVERVSAMDKPKKTYYGEFGPPTAILSLMGPPLVIKGRLEFTTQTPGGICYDPATGMVLSPTTLSILISPDLAAIGIPFASFMDERVAYDQMVKGNPMWAGLLPLYDTNAEFQRVEEVPFSKAKTPWKYAFWGSLVLLGSIMTAKGWRKSK</sequence>
<dbReference type="KEGG" id="ttd:A3L14_06520"/>
<reference evidence="2 3" key="1">
    <citation type="submission" date="2015-08" db="EMBL/GenBank/DDBJ databases">
        <title>Thermococcus thioreducens DSM 14981 genome sequencing.</title>
        <authorList>
            <person name="Hong S.-J."/>
            <person name="Kim M.-C."/>
            <person name="Shin J.-H."/>
        </authorList>
    </citation>
    <scope>NUCLEOTIDE SEQUENCE [LARGE SCALE GENOMIC DNA]</scope>
    <source>
        <strain evidence="2 3">DSM 14981</strain>
    </source>
</reference>